<dbReference type="InParanoid" id="A0A2K1QJF6"/>
<dbReference type="AlphaFoldDB" id="A0A2K1QJF6"/>
<name>A0A2K1QJF6_9PEZI</name>
<sequence>MADITFETLLPEFSAIVGDSPSAQLLAETETSSGEPLYHEACVYHALSKSVFVTSNQLAAPAGSECPGGKTIRLHQIHTLASGGPTTGLANSRDVTPASLANSFLNGGVNYGQNGLLMCAQGSLDANHASGLVVLPIDGATGEIGTEIKPILTSFHGIPFNAVNDVVVHPEDGSIWFTDPCYGYHQGIRKAPQLPNQVYRFDPGSGSVRAVADGFTRPNGLCFSPDAKTMYITDTGAIHGSGDVPFDHAGPSHIYAFDVVQREGGDFLTNRRLFAYAPGKLPDGIKCDTMGNVYSGCMDGVEVWNSRGDLIGLIRVPGGVANFCFGERAEMFLCNETKFWKVSLKGKGVRGALLGI</sequence>
<dbReference type="SUPFAM" id="SSF63829">
    <property type="entry name" value="Calcium-dependent phosphotriesterase"/>
    <property type="match status" value="1"/>
</dbReference>
<dbReference type="PANTHER" id="PTHR47064">
    <property type="entry name" value="PUTATIVE (AFU_ORTHOLOGUE AFUA_1G08990)-RELATED"/>
    <property type="match status" value="1"/>
</dbReference>
<dbReference type="EMBL" id="NKHZ01000077">
    <property type="protein sequence ID" value="PNS15304.1"/>
    <property type="molecule type" value="Genomic_DNA"/>
</dbReference>
<accession>A0A2K1QJF6</accession>
<dbReference type="Proteomes" id="UP000243797">
    <property type="component" value="Unassembled WGS sequence"/>
</dbReference>
<comment type="caution">
    <text evidence="2">The sequence shown here is derived from an EMBL/GenBank/DDBJ whole genome shotgun (WGS) entry which is preliminary data.</text>
</comment>
<evidence type="ECO:0000313" key="2">
    <source>
        <dbReference type="EMBL" id="PNS15304.1"/>
    </source>
</evidence>
<dbReference type="STRING" id="2082308.A0A2K1QJF6"/>
<evidence type="ECO:0000259" key="1">
    <source>
        <dbReference type="Pfam" id="PF08450"/>
    </source>
</evidence>
<gene>
    <name evidence="2" type="ORF">CAC42_5475</name>
</gene>
<dbReference type="OrthoDB" id="423498at2759"/>
<evidence type="ECO:0000313" key="3">
    <source>
        <dbReference type="Proteomes" id="UP000243797"/>
    </source>
</evidence>
<organism evidence="2 3">
    <name type="scientific">Sphaceloma murrayae</name>
    <dbReference type="NCBI Taxonomy" id="2082308"/>
    <lineage>
        <taxon>Eukaryota</taxon>
        <taxon>Fungi</taxon>
        <taxon>Dikarya</taxon>
        <taxon>Ascomycota</taxon>
        <taxon>Pezizomycotina</taxon>
        <taxon>Dothideomycetes</taxon>
        <taxon>Dothideomycetidae</taxon>
        <taxon>Myriangiales</taxon>
        <taxon>Elsinoaceae</taxon>
        <taxon>Sphaceloma</taxon>
    </lineage>
</organism>
<dbReference type="InterPro" id="IPR052988">
    <property type="entry name" value="Oryzine_lactonohydrolase"/>
</dbReference>
<dbReference type="Gene3D" id="2.120.10.30">
    <property type="entry name" value="TolB, C-terminal domain"/>
    <property type="match status" value="1"/>
</dbReference>
<keyword evidence="3" id="KW-1185">Reference proteome</keyword>
<dbReference type="Pfam" id="PF08450">
    <property type="entry name" value="SGL"/>
    <property type="match status" value="1"/>
</dbReference>
<protein>
    <recommendedName>
        <fullName evidence="1">SMP-30/Gluconolactonase/LRE-like region domain-containing protein</fullName>
    </recommendedName>
</protein>
<reference evidence="2 3" key="1">
    <citation type="submission" date="2017-06" db="EMBL/GenBank/DDBJ databases">
        <title>Draft genome sequence of a variant of Elsinoe murrayae.</title>
        <authorList>
            <person name="Cheng Q."/>
        </authorList>
    </citation>
    <scope>NUCLEOTIDE SEQUENCE [LARGE SCALE GENOMIC DNA]</scope>
    <source>
        <strain evidence="2 3">CQ-2017a</strain>
    </source>
</reference>
<feature type="domain" description="SMP-30/Gluconolactonase/LRE-like region" evidence="1">
    <location>
        <begin position="114"/>
        <end position="328"/>
    </location>
</feature>
<proteinExistence type="predicted"/>
<dbReference type="PANTHER" id="PTHR47064:SF2">
    <property type="entry name" value="SMP-30_GLUCONOLACTONASE_LRE-LIKE REGION DOMAIN-CONTAINING PROTEIN-RELATED"/>
    <property type="match status" value="1"/>
</dbReference>
<dbReference type="InterPro" id="IPR013658">
    <property type="entry name" value="SGL"/>
</dbReference>
<dbReference type="InterPro" id="IPR011042">
    <property type="entry name" value="6-blade_b-propeller_TolB-like"/>
</dbReference>